<organism evidence="4 5">
    <name type="scientific">Talaromyces amestolkiae</name>
    <dbReference type="NCBI Taxonomy" id="1196081"/>
    <lineage>
        <taxon>Eukaryota</taxon>
        <taxon>Fungi</taxon>
        <taxon>Dikarya</taxon>
        <taxon>Ascomycota</taxon>
        <taxon>Pezizomycotina</taxon>
        <taxon>Eurotiomycetes</taxon>
        <taxon>Eurotiomycetidae</taxon>
        <taxon>Eurotiales</taxon>
        <taxon>Trichocomaceae</taxon>
        <taxon>Talaromyces</taxon>
        <taxon>Talaromyces sect. Talaromyces</taxon>
    </lineage>
</organism>
<gene>
    <name evidence="4" type="ORF">BHQ10_003638</name>
</gene>
<dbReference type="InterPro" id="IPR029058">
    <property type="entry name" value="AB_hydrolase_fold"/>
</dbReference>
<evidence type="ECO:0000259" key="3">
    <source>
        <dbReference type="Pfam" id="PF01764"/>
    </source>
</evidence>
<keyword evidence="2" id="KW-0378">Hydrolase</keyword>
<dbReference type="GO" id="GO:0016787">
    <property type="term" value="F:hydrolase activity"/>
    <property type="evidence" value="ECO:0007669"/>
    <property type="project" value="UniProtKB-KW"/>
</dbReference>
<dbReference type="AlphaFoldDB" id="A0A364KVP4"/>
<dbReference type="GeneID" id="63792854"/>
<dbReference type="STRING" id="1196081.A0A364KVP4"/>
<proteinExistence type="predicted"/>
<evidence type="ECO:0000313" key="5">
    <source>
        <dbReference type="Proteomes" id="UP000249363"/>
    </source>
</evidence>
<dbReference type="Pfam" id="PF01764">
    <property type="entry name" value="Lipase_3"/>
    <property type="match status" value="1"/>
</dbReference>
<sequence length="223" mass="24216">MEGLQNGDIEVITQHDPDAYAYDWDGFILDAASFAGSSDFENWIANLDIPLIDASSICSGCKVHEGFWNTWETVAIDVTSQIESALSAFPDYTLVATGHSLGGALAAVAATVFRASGYTVQLYNYGQPRIGNLALADFITSETLGTNYRVTHSDDIVPKLPPELLGYDHFSPEYWITSDDNVTVTDSDVVEIQGVDSTSGNDGTSGDSVDAHRWYFIYISECS</sequence>
<dbReference type="PANTHER" id="PTHR46640:SF1">
    <property type="entry name" value="FUNGAL LIPASE-LIKE DOMAIN-CONTAINING PROTEIN-RELATED"/>
    <property type="match status" value="1"/>
</dbReference>
<name>A0A364KVP4_TALAM</name>
<dbReference type="InterPro" id="IPR002921">
    <property type="entry name" value="Fungal_lipase-type"/>
</dbReference>
<dbReference type="RefSeq" id="XP_040732142.1">
    <property type="nucleotide sequence ID" value="XM_040875916.1"/>
</dbReference>
<evidence type="ECO:0000256" key="1">
    <source>
        <dbReference type="ARBA" id="ARBA00022729"/>
    </source>
</evidence>
<dbReference type="SUPFAM" id="SSF53474">
    <property type="entry name" value="alpha/beta-Hydrolases"/>
    <property type="match status" value="1"/>
</dbReference>
<dbReference type="Proteomes" id="UP000249363">
    <property type="component" value="Unassembled WGS sequence"/>
</dbReference>
<dbReference type="PANTHER" id="PTHR46640">
    <property type="entry name" value="TRIACYLGLYCEROL LIPASE, PUTATIVE (AFU_ORTHOLOGUE AFUA_6G06510)-RELATED"/>
    <property type="match status" value="1"/>
</dbReference>
<keyword evidence="1" id="KW-0732">Signal</keyword>
<keyword evidence="5" id="KW-1185">Reference proteome</keyword>
<dbReference type="CDD" id="cd00519">
    <property type="entry name" value="Lipase_3"/>
    <property type="match status" value="1"/>
</dbReference>
<dbReference type="InterPro" id="IPR051299">
    <property type="entry name" value="AB_hydrolase_lip/est"/>
</dbReference>
<accession>A0A364KVP4</accession>
<comment type="caution">
    <text evidence="4">The sequence shown here is derived from an EMBL/GenBank/DDBJ whole genome shotgun (WGS) entry which is preliminary data.</text>
</comment>
<feature type="domain" description="Fungal lipase-type" evidence="3">
    <location>
        <begin position="33"/>
        <end position="163"/>
    </location>
</feature>
<reference evidence="4 5" key="1">
    <citation type="journal article" date="2017" name="Biotechnol. Biofuels">
        <title>Differential beta-glucosidase expression as a function of carbon source availability in Talaromyces amestolkiae: a genomic and proteomic approach.</title>
        <authorList>
            <person name="de Eugenio L.I."/>
            <person name="Mendez-Liter J.A."/>
            <person name="Nieto-Dominguez M."/>
            <person name="Alonso L."/>
            <person name="Gil-Munoz J."/>
            <person name="Barriuso J."/>
            <person name="Prieto A."/>
            <person name="Martinez M.J."/>
        </authorList>
    </citation>
    <scope>NUCLEOTIDE SEQUENCE [LARGE SCALE GENOMIC DNA]</scope>
    <source>
        <strain evidence="4 5">CIB</strain>
    </source>
</reference>
<evidence type="ECO:0000256" key="2">
    <source>
        <dbReference type="ARBA" id="ARBA00022801"/>
    </source>
</evidence>
<evidence type="ECO:0000313" key="4">
    <source>
        <dbReference type="EMBL" id="RAO67626.1"/>
    </source>
</evidence>
<dbReference type="EMBL" id="MIKG01000006">
    <property type="protein sequence ID" value="RAO67626.1"/>
    <property type="molecule type" value="Genomic_DNA"/>
</dbReference>
<protein>
    <recommendedName>
        <fullName evidence="3">Fungal lipase-type domain-containing protein</fullName>
    </recommendedName>
</protein>
<dbReference type="GO" id="GO:0006629">
    <property type="term" value="P:lipid metabolic process"/>
    <property type="evidence" value="ECO:0007669"/>
    <property type="project" value="InterPro"/>
</dbReference>
<dbReference type="OrthoDB" id="426718at2759"/>
<dbReference type="Gene3D" id="3.40.50.1820">
    <property type="entry name" value="alpha/beta hydrolase"/>
    <property type="match status" value="1"/>
</dbReference>